<dbReference type="eggNOG" id="ENOG50335FM">
    <property type="taxonomic scope" value="Bacteria"/>
</dbReference>
<proteinExistence type="predicted"/>
<gene>
    <name evidence="1" type="ORF">BN988_02850</name>
</gene>
<comment type="caution">
    <text evidence="1">The sequence shown here is derived from an EMBL/GenBank/DDBJ whole genome shotgun (WGS) entry which is preliminary data.</text>
</comment>
<accession>W9ANT3</accession>
<dbReference type="STRING" id="171693.BN988_02850"/>
<organism evidence="1 2">
    <name type="scientific">Oceanobacillus picturae</name>
    <dbReference type="NCBI Taxonomy" id="171693"/>
    <lineage>
        <taxon>Bacteria</taxon>
        <taxon>Bacillati</taxon>
        <taxon>Bacillota</taxon>
        <taxon>Bacilli</taxon>
        <taxon>Bacillales</taxon>
        <taxon>Bacillaceae</taxon>
        <taxon>Oceanobacillus</taxon>
    </lineage>
</organism>
<name>W9ANT3_9BACI</name>
<dbReference type="AlphaFoldDB" id="W9ANT3"/>
<dbReference type="Proteomes" id="UP000028863">
    <property type="component" value="Unassembled WGS sequence"/>
</dbReference>
<sequence>MSEKVEIDENLIKLKENNYDLTELTSTELEILLKYSPEIIKAIINMGEVGSKSQEKVYSTIDKAIEIFSNQLKDSSLSEEARDKLNDRIERMVEKSYQKDTEFKRWMVASVWVGVGGAALTLAKNPEMRKAALKLISKDKPI</sequence>
<dbReference type="RefSeq" id="WP_036577309.1">
    <property type="nucleotide sequence ID" value="NZ_CABLBW010000002.1"/>
</dbReference>
<protein>
    <submittedName>
        <fullName evidence="1">Uncharacterized protein</fullName>
    </submittedName>
</protein>
<reference evidence="1" key="1">
    <citation type="submission" date="2014-03" db="EMBL/GenBank/DDBJ databases">
        <title>Draft genome sequencing of Oceanobacillus picturae strain S1 isolated from human gut.</title>
        <authorList>
            <person name="Croce O."/>
            <person name="Lagier J.C."/>
            <person name="Raoult D."/>
        </authorList>
    </citation>
    <scope>NUCLEOTIDE SEQUENCE [LARGE SCALE GENOMIC DNA]</scope>
    <source>
        <strain evidence="1">S1</strain>
    </source>
</reference>
<reference evidence="1" key="2">
    <citation type="submission" date="2014-03" db="EMBL/GenBank/DDBJ databases">
        <authorList>
            <person name="Urmite Genomes"/>
        </authorList>
    </citation>
    <scope>NUCLEOTIDE SEQUENCE</scope>
    <source>
        <strain evidence="1">S1</strain>
    </source>
</reference>
<keyword evidence="2" id="KW-1185">Reference proteome</keyword>
<dbReference type="EMBL" id="CCAX010000002">
    <property type="protein sequence ID" value="CDO04296.1"/>
    <property type="molecule type" value="Genomic_DNA"/>
</dbReference>
<evidence type="ECO:0000313" key="1">
    <source>
        <dbReference type="EMBL" id="CDO04296.1"/>
    </source>
</evidence>
<evidence type="ECO:0000313" key="2">
    <source>
        <dbReference type="Proteomes" id="UP000028863"/>
    </source>
</evidence>